<reference evidence="2" key="1">
    <citation type="submission" date="2022-01" db="EMBL/GenBank/DDBJ databases">
        <title>Genome Sequence Resource for Two Populations of Ditylenchus destructor, the Migratory Endoparasitic Phytonematode.</title>
        <authorList>
            <person name="Zhang H."/>
            <person name="Lin R."/>
            <person name="Xie B."/>
        </authorList>
    </citation>
    <scope>NUCLEOTIDE SEQUENCE</scope>
    <source>
        <strain evidence="2">BazhouSP</strain>
    </source>
</reference>
<evidence type="ECO:0000313" key="2">
    <source>
        <dbReference type="EMBL" id="KAI1725366.1"/>
    </source>
</evidence>
<feature type="compositionally biased region" description="Basic and acidic residues" evidence="1">
    <location>
        <begin position="86"/>
        <end position="96"/>
    </location>
</feature>
<keyword evidence="3" id="KW-1185">Reference proteome</keyword>
<dbReference type="SUPFAM" id="SSF48371">
    <property type="entry name" value="ARM repeat"/>
    <property type="match status" value="1"/>
</dbReference>
<name>A0AAD4NFD0_9BILA</name>
<evidence type="ECO:0000256" key="1">
    <source>
        <dbReference type="SAM" id="MobiDB-lite"/>
    </source>
</evidence>
<proteinExistence type="predicted"/>
<sequence>MQGDNKSNRESQDQDKEDLKSLLNKTMQNQTPSTSQLPSFFQPMAANFPMSFLSQQSSSALFSIQQQLVRQQAENAPGYNPGPDSTTRDAQDRTEPGRPLANNWHTQNWMQNHIYNLYSPSPSNAPSLMSYASAHSLPDDASTTSHMSSLSNFKGTSFLPNPMSLDPNKPNAENLDPKRSANQTIDSFISSLADSDPDVRQKCIDILRQSSAKGHILYLPASPEKIKNLILSLVVLITDAKRISPGYEQHRLLLIIIHQFLTMPDPIGHLSKAAARNERFILHLLNIMKITKKSDNILFFAIASLRDLMFKFPEWKQFVVNKGGMEMLLGFLDVSKYHFKERRAAIRCLYCLISQNEIACKFVHFNGIEVLTESVFKDLSPEIIYEAMRCLLAVSDLKEIQEIKEICIVRTLELAIKVIVNSHTQAQDSARQLLNVRNAIWITSNVLCNNSSAKKCLTLMKEPRALEFIISTAWQCTQIGNENNKKSIANEILDGSLVALSIINRKDNPEGAQASKLIATNQRARELFQLLMLSSNTACQRRIISCWYQMSLHGVTPTHFIVPTMMLKFIVERVEEVRRLKEAMTYKEECKYFREVNKAIISLGHLSEGCAQHSETIIGLINEGRFDPFVLISKLTNEDVCINMLAFLEYLSSKEFTLRTKWAQDKTATQMLHLCAQSPNNKLSEISAKLLKQIEFGTEDYVSPLYDAFNGQMEF</sequence>
<dbReference type="Proteomes" id="UP001201812">
    <property type="component" value="Unassembled WGS sequence"/>
</dbReference>
<gene>
    <name evidence="2" type="ORF">DdX_02023</name>
</gene>
<feature type="compositionally biased region" description="Basic and acidic residues" evidence="1">
    <location>
        <begin position="1"/>
        <end position="20"/>
    </location>
</feature>
<evidence type="ECO:0000313" key="3">
    <source>
        <dbReference type="Proteomes" id="UP001201812"/>
    </source>
</evidence>
<feature type="region of interest" description="Disordered" evidence="1">
    <location>
        <begin position="158"/>
        <end position="178"/>
    </location>
</feature>
<protein>
    <submittedName>
        <fullName evidence="2">Uncharacterized protein</fullName>
    </submittedName>
</protein>
<organism evidence="2 3">
    <name type="scientific">Ditylenchus destructor</name>
    <dbReference type="NCBI Taxonomy" id="166010"/>
    <lineage>
        <taxon>Eukaryota</taxon>
        <taxon>Metazoa</taxon>
        <taxon>Ecdysozoa</taxon>
        <taxon>Nematoda</taxon>
        <taxon>Chromadorea</taxon>
        <taxon>Rhabditida</taxon>
        <taxon>Tylenchina</taxon>
        <taxon>Tylenchomorpha</taxon>
        <taxon>Sphaerularioidea</taxon>
        <taxon>Anguinidae</taxon>
        <taxon>Anguininae</taxon>
        <taxon>Ditylenchus</taxon>
    </lineage>
</organism>
<dbReference type="InterPro" id="IPR011989">
    <property type="entry name" value="ARM-like"/>
</dbReference>
<feature type="region of interest" description="Disordered" evidence="1">
    <location>
        <begin position="1"/>
        <end position="40"/>
    </location>
</feature>
<accession>A0AAD4NFD0</accession>
<feature type="compositionally biased region" description="Polar residues" evidence="1">
    <location>
        <begin position="23"/>
        <end position="39"/>
    </location>
</feature>
<dbReference type="AlphaFoldDB" id="A0AAD4NFD0"/>
<dbReference type="Gene3D" id="1.25.10.10">
    <property type="entry name" value="Leucine-rich Repeat Variant"/>
    <property type="match status" value="1"/>
</dbReference>
<dbReference type="EMBL" id="JAKKPZ010000002">
    <property type="protein sequence ID" value="KAI1725366.1"/>
    <property type="molecule type" value="Genomic_DNA"/>
</dbReference>
<comment type="caution">
    <text evidence="2">The sequence shown here is derived from an EMBL/GenBank/DDBJ whole genome shotgun (WGS) entry which is preliminary data.</text>
</comment>
<dbReference type="InterPro" id="IPR016024">
    <property type="entry name" value="ARM-type_fold"/>
</dbReference>
<feature type="region of interest" description="Disordered" evidence="1">
    <location>
        <begin position="68"/>
        <end position="103"/>
    </location>
</feature>